<dbReference type="SUPFAM" id="SSF54001">
    <property type="entry name" value="Cysteine proteinases"/>
    <property type="match status" value="1"/>
</dbReference>
<comment type="caution">
    <text evidence="6">The sequence shown here is derived from an EMBL/GenBank/DDBJ whole genome shotgun (WGS) entry which is preliminary data.</text>
</comment>
<dbReference type="Proteomes" id="UP000244925">
    <property type="component" value="Unassembled WGS sequence"/>
</dbReference>
<dbReference type="Gene3D" id="3.90.1720.10">
    <property type="entry name" value="endopeptidase domain like (from Nostoc punctiforme)"/>
    <property type="match status" value="1"/>
</dbReference>
<keyword evidence="2" id="KW-0645">Protease</keyword>
<keyword evidence="7" id="KW-1185">Reference proteome</keyword>
<dbReference type="PANTHER" id="PTHR47053">
    <property type="entry name" value="MUREIN DD-ENDOPEPTIDASE MEPH-RELATED"/>
    <property type="match status" value="1"/>
</dbReference>
<dbReference type="GO" id="GO:0006508">
    <property type="term" value="P:proteolysis"/>
    <property type="evidence" value="ECO:0007669"/>
    <property type="project" value="UniProtKB-KW"/>
</dbReference>
<feature type="domain" description="NlpC/P60" evidence="5">
    <location>
        <begin position="70"/>
        <end position="201"/>
    </location>
</feature>
<comment type="similarity">
    <text evidence="1">Belongs to the peptidase C40 family.</text>
</comment>
<keyword evidence="4" id="KW-0788">Thiol protease</keyword>
<evidence type="ECO:0000256" key="1">
    <source>
        <dbReference type="ARBA" id="ARBA00007074"/>
    </source>
</evidence>
<dbReference type="PANTHER" id="PTHR47053:SF1">
    <property type="entry name" value="MUREIN DD-ENDOPEPTIDASE MEPH-RELATED"/>
    <property type="match status" value="1"/>
</dbReference>
<gene>
    <name evidence="6" type="ORF">C5O25_08415</name>
</gene>
<proteinExistence type="inferred from homology"/>
<evidence type="ECO:0000313" key="7">
    <source>
        <dbReference type="Proteomes" id="UP000244925"/>
    </source>
</evidence>
<dbReference type="EMBL" id="PUBV01000016">
    <property type="protein sequence ID" value="PWB07081.1"/>
    <property type="molecule type" value="Genomic_DNA"/>
</dbReference>
<evidence type="ECO:0000256" key="4">
    <source>
        <dbReference type="ARBA" id="ARBA00022807"/>
    </source>
</evidence>
<dbReference type="PROSITE" id="PS51935">
    <property type="entry name" value="NLPC_P60"/>
    <property type="match status" value="1"/>
</dbReference>
<evidence type="ECO:0000313" key="6">
    <source>
        <dbReference type="EMBL" id="PWB07081.1"/>
    </source>
</evidence>
<sequence>MKRYIYAFVILMVSVLTLTSMKPSVNPPLKPAESQVAGTWSLIDMPKLLDLPVDDSQASDESNDAEGSLREITDNLTKFASQFIGRRYVWGSTGPKTFDCSGFIRYIFRNAGVSLDRTSRMQYAQGEPVKTSELRPGDLMFFSSPRSGKGRVGHVAMVVEVDDSGKSLTFIHAASSKGVSYQKFPDGGYYSRNYIGAKRVLQPENTENHTA</sequence>
<dbReference type="GO" id="GO:0008234">
    <property type="term" value="F:cysteine-type peptidase activity"/>
    <property type="evidence" value="ECO:0007669"/>
    <property type="project" value="UniProtKB-KW"/>
</dbReference>
<reference evidence="7" key="1">
    <citation type="submission" date="2018-02" db="EMBL/GenBank/DDBJ databases">
        <authorList>
            <person name="Clavel T."/>
            <person name="Strowig T."/>
        </authorList>
    </citation>
    <scope>NUCLEOTIDE SEQUENCE [LARGE SCALE GENOMIC DNA]</scope>
    <source>
        <strain evidence="7">DSM 100764</strain>
    </source>
</reference>
<accession>A0A2V1IRB7</accession>
<dbReference type="Pfam" id="PF00877">
    <property type="entry name" value="NLPC_P60"/>
    <property type="match status" value="1"/>
</dbReference>
<dbReference type="RefSeq" id="WP_107036299.1">
    <property type="nucleotide sequence ID" value="NZ_CAOLHR010000002.1"/>
</dbReference>
<dbReference type="InterPro" id="IPR000064">
    <property type="entry name" value="NLP_P60_dom"/>
</dbReference>
<keyword evidence="3" id="KW-0378">Hydrolase</keyword>
<organism evidence="6 7">
    <name type="scientific">Paramuribaculum intestinale</name>
    <dbReference type="NCBI Taxonomy" id="2094151"/>
    <lineage>
        <taxon>Bacteria</taxon>
        <taxon>Pseudomonadati</taxon>
        <taxon>Bacteroidota</taxon>
        <taxon>Bacteroidia</taxon>
        <taxon>Bacteroidales</taxon>
        <taxon>Muribaculaceae</taxon>
        <taxon>Paramuribaculum</taxon>
    </lineage>
</organism>
<dbReference type="InterPro" id="IPR038765">
    <property type="entry name" value="Papain-like_cys_pep_sf"/>
</dbReference>
<dbReference type="AlphaFoldDB" id="A0A2V1IRB7"/>
<evidence type="ECO:0000259" key="5">
    <source>
        <dbReference type="PROSITE" id="PS51935"/>
    </source>
</evidence>
<name>A0A2V1IRB7_9BACT</name>
<evidence type="ECO:0000256" key="2">
    <source>
        <dbReference type="ARBA" id="ARBA00022670"/>
    </source>
</evidence>
<dbReference type="InterPro" id="IPR051202">
    <property type="entry name" value="Peptidase_C40"/>
</dbReference>
<protein>
    <submittedName>
        <fullName evidence="6">NlpC/P60 family protein</fullName>
    </submittedName>
</protein>
<evidence type="ECO:0000256" key="3">
    <source>
        <dbReference type="ARBA" id="ARBA00022801"/>
    </source>
</evidence>